<dbReference type="KEGG" id="nnu:104594047"/>
<dbReference type="Proteomes" id="UP000189703">
    <property type="component" value="Unplaced"/>
</dbReference>
<dbReference type="InterPro" id="IPR046848">
    <property type="entry name" value="E_motif"/>
</dbReference>
<dbReference type="eggNOG" id="KOG4197">
    <property type="taxonomic scope" value="Eukaryota"/>
</dbReference>
<dbReference type="Pfam" id="PF01535">
    <property type="entry name" value="PPR"/>
    <property type="match status" value="2"/>
</dbReference>
<dbReference type="FunCoup" id="A0A1U7ZU42">
    <property type="interactions" value="266"/>
</dbReference>
<dbReference type="FunFam" id="1.25.40.10:FF:000196">
    <property type="entry name" value="Pentatricopeptide repeat-containing protein At4g14850"/>
    <property type="match status" value="1"/>
</dbReference>
<dbReference type="InterPro" id="IPR002885">
    <property type="entry name" value="PPR_rpt"/>
</dbReference>
<dbReference type="InterPro" id="IPR011990">
    <property type="entry name" value="TPR-like_helical_dom_sf"/>
</dbReference>
<organism evidence="1 2">
    <name type="scientific">Nelumbo nucifera</name>
    <name type="common">Sacred lotus</name>
    <dbReference type="NCBI Taxonomy" id="4432"/>
    <lineage>
        <taxon>Eukaryota</taxon>
        <taxon>Viridiplantae</taxon>
        <taxon>Streptophyta</taxon>
        <taxon>Embryophyta</taxon>
        <taxon>Tracheophyta</taxon>
        <taxon>Spermatophyta</taxon>
        <taxon>Magnoliopsida</taxon>
        <taxon>Proteales</taxon>
        <taxon>Nelumbonaceae</taxon>
        <taxon>Nelumbo</taxon>
    </lineage>
</organism>
<evidence type="ECO:0000313" key="1">
    <source>
        <dbReference type="Proteomes" id="UP000189703"/>
    </source>
</evidence>
<dbReference type="Pfam" id="PF20431">
    <property type="entry name" value="E_motif"/>
    <property type="match status" value="1"/>
</dbReference>
<dbReference type="AlphaFoldDB" id="A0A1U7ZU42"/>
<dbReference type="FunFam" id="1.25.40.10:FF:000682">
    <property type="entry name" value="Pentatricopeptide repeat-containing protein At3g16610"/>
    <property type="match status" value="1"/>
</dbReference>
<dbReference type="FunFam" id="1.25.40.10:FF:000351">
    <property type="entry name" value="Pentatricopeptide repeat-containing protein"/>
    <property type="match status" value="1"/>
</dbReference>
<dbReference type="OMA" id="WSFIELH"/>
<dbReference type="GeneID" id="104594047"/>
<dbReference type="FunFam" id="1.25.40.10:FF:000158">
    <property type="entry name" value="pentatricopeptide repeat-containing protein At2g33680"/>
    <property type="match status" value="1"/>
</dbReference>
<accession>A0A1U7ZU42</accession>
<dbReference type="PANTHER" id="PTHR47926:SF451">
    <property type="entry name" value="TETRATRICOPEPTIDE-LIKE HELICAL DOMAIN SUPERFAMILY"/>
    <property type="match status" value="1"/>
</dbReference>
<dbReference type="PROSITE" id="PS51375">
    <property type="entry name" value="PPR"/>
    <property type="match status" value="7"/>
</dbReference>
<dbReference type="GO" id="GO:0009451">
    <property type="term" value="P:RNA modification"/>
    <property type="evidence" value="ECO:0007669"/>
    <property type="project" value="InterPro"/>
</dbReference>
<dbReference type="SUPFAM" id="SSF48452">
    <property type="entry name" value="TPR-like"/>
    <property type="match status" value="1"/>
</dbReference>
<keyword evidence="1" id="KW-1185">Reference proteome</keyword>
<dbReference type="Gene3D" id="1.25.40.10">
    <property type="entry name" value="Tetratricopeptide repeat domain"/>
    <property type="match status" value="5"/>
</dbReference>
<dbReference type="RefSeq" id="XP_010252468.1">
    <property type="nucleotide sequence ID" value="XM_010254166.1"/>
</dbReference>
<dbReference type="InterPro" id="IPR046960">
    <property type="entry name" value="PPR_At4g14850-like_plant"/>
</dbReference>
<dbReference type="NCBIfam" id="TIGR00756">
    <property type="entry name" value="PPR"/>
    <property type="match status" value="6"/>
</dbReference>
<dbReference type="OrthoDB" id="185373at2759"/>
<protein>
    <submittedName>
        <fullName evidence="2">Pentatricopeptide repeat-containing protein At4g04370</fullName>
    </submittedName>
</protein>
<dbReference type="FunFam" id="1.25.40.10:FF:000436">
    <property type="entry name" value="Pentatricopeptide repeat-containing protein At5g39350 family"/>
    <property type="match status" value="1"/>
</dbReference>
<proteinExistence type="predicted"/>
<reference evidence="2" key="1">
    <citation type="submission" date="2025-08" db="UniProtKB">
        <authorList>
            <consortium name="RefSeq"/>
        </authorList>
    </citation>
    <scope>IDENTIFICATION</scope>
</reference>
<sequence>MRSVTKSVNELINRLSTAGAYQDVLLTFFSMLKDNVTPDAYTFPCLLKACTSLGLSSHGLSIHHRIIVYGYSSDAYIASSLVHMYSKFGDIHLARKVFDTMHERNVVPWTAIIGCYSRMGHVDLAFSMYNQMREEYIQPNSVTMLGLLSGVSQLAHLQCLHASVIRCGIVSDIVVLNSLLNVYARCGTVDNARHLFELMDHKDIVSWNSLIAGYSQNDNLNESLELLNRMKIEGISPDEQTFGSVVSVVANDSALKLGKLVHGQIVKTGFESDAHIETTLVVMYLKCGKSEDSFQIFNQIASKDVISWTAMISGLVQNDRSDEALHVFQWMLQSMVMPCTATIASVLAACAQLGSFAHGISIHGYIIRQRMQLDIAVQNSLLTMYAKCGRVKQSQVVFDGMCNRDVVSWNAIVSGYAQNGHLDKAMLLFNEMRMAHQRPDSITVVSLLQACASLGALHQGKWIHTFVIRNNIGPSISVDTALIDMYSKCGDIRIAEMCFNRIVKHDVVSWSTIIAGFGAHGKGEIALNMYAKFLSTGIEPNPVTFLSVLSACSHAGLVAQGLHIFQSMIKDFGVEPKLEHCACIVDLLGRAGQLEEAYNFIKKMFVLPPIDVLGILLDACRLHRNTDLGDIVAREILMLKPNNASNYVQLAHSYASIKRWDGVGEIWMKMRSLGLKKVPGWSSIELHGTITTFFVHHSSHSKHEDMMLTLNMLTTEIRDMRKPLT</sequence>
<gene>
    <name evidence="2" type="primary">LOC104594047</name>
</gene>
<evidence type="ECO:0000313" key="2">
    <source>
        <dbReference type="RefSeq" id="XP_010252468.1"/>
    </source>
</evidence>
<dbReference type="PANTHER" id="PTHR47926">
    <property type="entry name" value="PENTATRICOPEPTIDE REPEAT-CONTAINING PROTEIN"/>
    <property type="match status" value="1"/>
</dbReference>
<name>A0A1U7ZU42_NELNU</name>
<dbReference type="GO" id="GO:0099402">
    <property type="term" value="P:plant organ development"/>
    <property type="evidence" value="ECO:0007669"/>
    <property type="project" value="UniProtKB-ARBA"/>
</dbReference>
<dbReference type="Pfam" id="PF13041">
    <property type="entry name" value="PPR_2"/>
    <property type="match status" value="4"/>
</dbReference>
<dbReference type="GO" id="GO:0003723">
    <property type="term" value="F:RNA binding"/>
    <property type="evidence" value="ECO:0007669"/>
    <property type="project" value="InterPro"/>
</dbReference>